<dbReference type="Proteomes" id="UP000026249">
    <property type="component" value="Unassembled WGS sequence"/>
</dbReference>
<gene>
    <name evidence="6" type="ORF">ACMU_00810</name>
</gene>
<dbReference type="AlphaFoldDB" id="A0A037ZNE7"/>
<proteinExistence type="predicted"/>
<protein>
    <recommendedName>
        <fullName evidence="5">Translocation and assembly module TamB C-terminal domain-containing protein</fullName>
    </recommendedName>
</protein>
<dbReference type="GO" id="GO:0005886">
    <property type="term" value="C:plasma membrane"/>
    <property type="evidence" value="ECO:0007669"/>
    <property type="project" value="InterPro"/>
</dbReference>
<dbReference type="GO" id="GO:0009306">
    <property type="term" value="P:protein secretion"/>
    <property type="evidence" value="ECO:0007669"/>
    <property type="project" value="InterPro"/>
</dbReference>
<evidence type="ECO:0000256" key="4">
    <source>
        <dbReference type="ARBA" id="ARBA00023136"/>
    </source>
</evidence>
<feature type="domain" description="Translocation and assembly module TamB C-terminal" evidence="5">
    <location>
        <begin position="876"/>
        <end position="1218"/>
    </location>
</feature>
<evidence type="ECO:0000313" key="7">
    <source>
        <dbReference type="Proteomes" id="UP000026249"/>
    </source>
</evidence>
<dbReference type="OrthoDB" id="7784409at2"/>
<dbReference type="PANTHER" id="PTHR36985">
    <property type="entry name" value="TRANSLOCATION AND ASSEMBLY MODULE SUBUNIT TAMB"/>
    <property type="match status" value="1"/>
</dbReference>
<dbReference type="STRING" id="1454373.ACMU_00810"/>
<organism evidence="6 7">
    <name type="scientific">Actibacterium mucosum KCTC 23349</name>
    <dbReference type="NCBI Taxonomy" id="1454373"/>
    <lineage>
        <taxon>Bacteria</taxon>
        <taxon>Pseudomonadati</taxon>
        <taxon>Pseudomonadota</taxon>
        <taxon>Alphaproteobacteria</taxon>
        <taxon>Rhodobacterales</taxon>
        <taxon>Roseobacteraceae</taxon>
        <taxon>Actibacterium</taxon>
    </lineage>
</organism>
<evidence type="ECO:0000256" key="1">
    <source>
        <dbReference type="ARBA" id="ARBA00004167"/>
    </source>
</evidence>
<evidence type="ECO:0000259" key="5">
    <source>
        <dbReference type="Pfam" id="PF04357"/>
    </source>
</evidence>
<evidence type="ECO:0000313" key="6">
    <source>
        <dbReference type="EMBL" id="KAJ57063.1"/>
    </source>
</evidence>
<dbReference type="RefSeq" id="WP_035255274.1">
    <property type="nucleotide sequence ID" value="NZ_JFKE01000001.1"/>
</dbReference>
<keyword evidence="2" id="KW-0812">Transmembrane</keyword>
<comment type="subcellular location">
    <subcellularLocation>
        <location evidence="1">Membrane</location>
        <topology evidence="1">Single-pass membrane protein</topology>
    </subcellularLocation>
</comment>
<keyword evidence="4" id="KW-0472">Membrane</keyword>
<dbReference type="InterPro" id="IPR007452">
    <property type="entry name" value="TamB_C"/>
</dbReference>
<dbReference type="EMBL" id="JFKE01000001">
    <property type="protein sequence ID" value="KAJ57063.1"/>
    <property type="molecule type" value="Genomic_DNA"/>
</dbReference>
<name>A0A037ZNE7_9RHOB</name>
<dbReference type="PANTHER" id="PTHR36985:SF1">
    <property type="entry name" value="TRANSLOCATION AND ASSEMBLY MODULE SUBUNIT TAMB"/>
    <property type="match status" value="1"/>
</dbReference>
<evidence type="ECO:0000256" key="2">
    <source>
        <dbReference type="ARBA" id="ARBA00022692"/>
    </source>
</evidence>
<keyword evidence="3" id="KW-1133">Transmembrane helix</keyword>
<dbReference type="Pfam" id="PF04357">
    <property type="entry name" value="TamB"/>
    <property type="match status" value="1"/>
</dbReference>
<reference evidence="6 7" key="1">
    <citation type="submission" date="2014-03" db="EMBL/GenBank/DDBJ databases">
        <title>Draft Genome Sequence of Actibacterium mucosum KCTC 23349, a Marine Alphaproteobacterium with Complex Ionic Requirements Isolated from Mediterranean Seawater at Malvarrosa Beach, Valencia, Spain.</title>
        <authorList>
            <person name="Arahal D.R."/>
            <person name="Shao Z."/>
            <person name="Lai Q."/>
            <person name="Pujalte M.J."/>
        </authorList>
    </citation>
    <scope>NUCLEOTIDE SEQUENCE [LARGE SCALE GENOMIC DNA]</scope>
    <source>
        <strain evidence="6 7">KCTC 23349</strain>
    </source>
</reference>
<comment type="caution">
    <text evidence="6">The sequence shown here is derived from an EMBL/GenBank/DDBJ whole genome shotgun (WGS) entry which is preliminary data.</text>
</comment>
<evidence type="ECO:0000256" key="3">
    <source>
        <dbReference type="ARBA" id="ARBA00022989"/>
    </source>
</evidence>
<accession>A0A037ZNE7</accession>
<sequence>MRVLVVLFTVLLALPALGDDRGVLQAFIEDNLSDAGREVRITGFQGALSSTATIDEMTIADETGIWITLQGLKLDWSRAALLRGRLEVRELSAKSVRMERRPQSNELDPGRAEAREFALPDLPVSVKIDRFLLSRVSLGASVLGQEAVLKGSGTAVLADGAGDISLEIDMLEGPAGRLALDGSYENETRNLAVSLFLNEAQGGLIGSMLSVPDAPSLALELQGSGPINEFAATLALASDGQNRVTGAFRINEESAAWSTNISLSGDLRPLVAKDLRAFFGPNTTLMTELSRGDDGQIKLPQLRLETSLFLLNGAAELSPARMPVFANLDLRTKTDEPTVFPVASRLTVEALDVQLAFDAAQSQNWRLTGRARRVQSGDLGLRDVQLGGFGAVDAIVRSFSAQVSLTTALLHNEAAMQAALGPALDAALSLRWQLGQPLDVPSLALNGQDYQVSGQGKIEGLTFTGDITAHHQNLAQLSGLSGQTLGGEAEMSMKGSVNPITGETDVEATGTARDMQVGIAEVDGLFGGKAFVDLSLVRQTTGTHLRNLAIVGANAQVAASGRLNSLQGALVVDGKVEDLALVDRRVDGPAEAQFDLLWMRNAPLTIKDGGLRAMGATLQGSGSINLEGDGTGFEGEVAVQASDLSRFTKLAGRDLAGQAAIKASGARTPTGFAIQINGTANDLQTGIGRLNPVTSGDSALNIMAEMSHDNVLSCGATVQTPQLSVQIACKDGEQISYSAKLRDFSVLVAELPGQLSLNGTATRAADVWNVDAALSGPANSNVQVTGQVDPNQNRNDLRIRGGGDLALANAFIAPQSAQGRTEVDMRLLGPASVQALGGTVRATGAQISLPDVGISWQDGSLRADITAGVAQVGADGRLSTGGRVSLSGPVRLDASDVDLTITASGARIRREPVFDALADAVLRVRGPVNAPEVSGTIDVRQAEISVPSGTTSRSGHVPIGLRHVGASDNVLQTLAAAGLNQSDTAEGAELALDVDVLAPARVFIRGRGLDVELGGQLKLGGTTRRAIPSGSFSLIRGRLDLLGRRLTMQQGDVTLQGALLPHIRLLAEAKADEFDVAVLLEGRADAPKLSISAQPQLPEDEALAVLLFGKRIETLSPLQAAQLAGAVATLAGQGDGIVGKIRLGFGLDDLDISSNADGDTAVSAGKYLSENVYTDITVGASGQSEINLNLDLLPNVTATGRLSSDGRSGIGIFWERDY</sequence>
<keyword evidence="7" id="KW-1185">Reference proteome</keyword>